<dbReference type="Proteomes" id="UP000013057">
    <property type="component" value="Unassembled WGS sequence"/>
</dbReference>
<dbReference type="CDD" id="cd06342">
    <property type="entry name" value="PBP1_ABC_LIVBP-like"/>
    <property type="match status" value="1"/>
</dbReference>
<comment type="similarity">
    <text evidence="1">Belongs to the leucine-binding protein family.</text>
</comment>
<evidence type="ECO:0000256" key="3">
    <source>
        <dbReference type="ARBA" id="ARBA00022729"/>
    </source>
</evidence>
<proteinExistence type="inferred from homology"/>
<accession>R4F9E3</accession>
<keyword evidence="2" id="KW-0813">Transport</keyword>
<dbReference type="EMBL" id="BARH01000003">
    <property type="protein sequence ID" value="GAC90076.1"/>
    <property type="molecule type" value="Genomic_DNA"/>
</dbReference>
<dbReference type="InterPro" id="IPR028082">
    <property type="entry name" value="Peripla_BP_I"/>
</dbReference>
<organism evidence="6 7">
    <name type="scientific">Anoxybacillus flavithermus NBRC 109594</name>
    <dbReference type="NCBI Taxonomy" id="1315967"/>
    <lineage>
        <taxon>Bacteria</taxon>
        <taxon>Bacillati</taxon>
        <taxon>Bacillota</taxon>
        <taxon>Bacilli</taxon>
        <taxon>Bacillales</taxon>
        <taxon>Anoxybacillaceae</taxon>
        <taxon>Anoxybacillus</taxon>
    </lineage>
</organism>
<evidence type="ECO:0000313" key="6">
    <source>
        <dbReference type="EMBL" id="GAC90076.1"/>
    </source>
</evidence>
<reference evidence="7" key="1">
    <citation type="journal article" date="2013" name="Genome">
        <title>Draft Genome Sequence of a Thermophilic Member of the Bacillaceae, Anoxybacillus flavithermus Strain Kn10, Isolated from the Kan-nawa Hot Spring in Japan.</title>
        <authorList>
            <person name="Matsutani M."/>
            <person name="Shirakihara Y."/>
            <person name="Imada K."/>
            <person name="Yakushi T."/>
            <person name="Matsushita K."/>
        </authorList>
    </citation>
    <scope>NUCLEOTIDE SEQUENCE [LARGE SCALE GENOMIC DNA]</scope>
    <source>
        <strain evidence="7">NBRC 109594</strain>
    </source>
</reference>
<evidence type="ECO:0000256" key="4">
    <source>
        <dbReference type="ARBA" id="ARBA00022970"/>
    </source>
</evidence>
<feature type="domain" description="Leucine-binding protein" evidence="5">
    <location>
        <begin position="58"/>
        <end position="401"/>
    </location>
</feature>
<evidence type="ECO:0000313" key="7">
    <source>
        <dbReference type="Proteomes" id="UP000013057"/>
    </source>
</evidence>
<comment type="caution">
    <text evidence="6">The sequence shown here is derived from an EMBL/GenBank/DDBJ whole genome shotgun (WGS) entry which is preliminary data.</text>
</comment>
<gene>
    <name evidence="6" type="ORF">KN10_0512</name>
</gene>
<keyword evidence="4" id="KW-0029">Amino-acid transport</keyword>
<sequence length="415" mass="44346">MKILNFSKIKRGIDMKRKKAFSIFTSATLAIGLLAGCSADKTSETAKNNGEGGGGNVIKIATQSPLSGGAATLGESIKLGAQLALEEQKEKFEKLGFKLELVPYDDQADPKKGVANAQLIGADQQVLGVVGHLNSGVAIPSSEIYEKYSIPMVSPANTATDVTDRGLKTVNRICARDDFQGPAGAKFAVEKLGAKKIFIIQDKTAYGTGLAEAFKKGAEEAGAEIVGFEGITIGEKDFNGVLNQVLAKKPDLVYFGGMYTEGGMLIKQARDKGITVPFMGGDGMDSSTLVEIAGDAVKNTFITSAAGIATTTEAGKQFAEKYKQKFGKNIESYSAYGYDAMGVLLKAIEEAIKANGNKLPSREQVAEAVRHVQDYEGVVTKVSFDEKGDNKYAKIYIYKFEEATYPARLEDEVSK</sequence>
<evidence type="ECO:0000256" key="2">
    <source>
        <dbReference type="ARBA" id="ARBA00022448"/>
    </source>
</evidence>
<dbReference type="Gene3D" id="3.40.50.2300">
    <property type="match status" value="2"/>
</dbReference>
<dbReference type="Pfam" id="PF13458">
    <property type="entry name" value="Peripla_BP_6"/>
    <property type="match status" value="1"/>
</dbReference>
<name>R4F9E3_9BACL</name>
<protein>
    <submittedName>
        <fullName evidence="6">Extracellular ligand-binding receptor</fullName>
    </submittedName>
</protein>
<keyword evidence="3" id="KW-0732">Signal</keyword>
<dbReference type="PANTHER" id="PTHR47151">
    <property type="entry name" value="LEU/ILE/VAL-BINDING ABC TRANSPORTER SUBUNIT"/>
    <property type="match status" value="1"/>
</dbReference>
<dbReference type="InterPro" id="IPR028081">
    <property type="entry name" value="Leu-bd"/>
</dbReference>
<dbReference type="InterPro" id="IPR000709">
    <property type="entry name" value="Leu_Ile_Val-bd"/>
</dbReference>
<dbReference type="PRINTS" id="PR00337">
    <property type="entry name" value="LEUILEVALBP"/>
</dbReference>
<evidence type="ECO:0000256" key="1">
    <source>
        <dbReference type="ARBA" id="ARBA00010062"/>
    </source>
</evidence>
<dbReference type="SUPFAM" id="SSF53822">
    <property type="entry name" value="Periplasmic binding protein-like I"/>
    <property type="match status" value="1"/>
</dbReference>
<evidence type="ECO:0000259" key="5">
    <source>
        <dbReference type="Pfam" id="PF13458"/>
    </source>
</evidence>
<dbReference type="AlphaFoldDB" id="R4F9E3"/>
<dbReference type="PANTHER" id="PTHR47151:SF2">
    <property type="entry name" value="AMINO ACID BINDING PROTEIN"/>
    <property type="match status" value="1"/>
</dbReference>
<dbReference type="GO" id="GO:0006865">
    <property type="term" value="P:amino acid transport"/>
    <property type="evidence" value="ECO:0007669"/>
    <property type="project" value="UniProtKB-KW"/>
</dbReference>
<keyword evidence="6" id="KW-0675">Receptor</keyword>